<evidence type="ECO:0000313" key="4">
    <source>
        <dbReference type="Proteomes" id="UP000821837"/>
    </source>
</evidence>
<evidence type="ECO:0000256" key="1">
    <source>
        <dbReference type="SAM" id="MobiDB-lite"/>
    </source>
</evidence>
<evidence type="ECO:0000313" key="3">
    <source>
        <dbReference type="EMBL" id="KAH7986893.1"/>
    </source>
</evidence>
<name>A0A9D4TE27_RHISA</name>
<reference evidence="3" key="1">
    <citation type="journal article" date="2020" name="Cell">
        <title>Large-Scale Comparative Analyses of Tick Genomes Elucidate Their Genetic Diversity and Vector Capacities.</title>
        <authorList>
            <consortium name="Tick Genome and Microbiome Consortium (TIGMIC)"/>
            <person name="Jia N."/>
            <person name="Wang J."/>
            <person name="Shi W."/>
            <person name="Du L."/>
            <person name="Sun Y."/>
            <person name="Zhan W."/>
            <person name="Jiang J.F."/>
            <person name="Wang Q."/>
            <person name="Zhang B."/>
            <person name="Ji P."/>
            <person name="Bell-Sakyi L."/>
            <person name="Cui X.M."/>
            <person name="Yuan T.T."/>
            <person name="Jiang B.G."/>
            <person name="Yang W.F."/>
            <person name="Lam T.T."/>
            <person name="Chang Q.C."/>
            <person name="Ding S.J."/>
            <person name="Wang X.J."/>
            <person name="Zhu J.G."/>
            <person name="Ruan X.D."/>
            <person name="Zhao L."/>
            <person name="Wei J.T."/>
            <person name="Ye R.Z."/>
            <person name="Que T.C."/>
            <person name="Du C.H."/>
            <person name="Zhou Y.H."/>
            <person name="Cheng J.X."/>
            <person name="Dai P.F."/>
            <person name="Guo W.B."/>
            <person name="Han X.H."/>
            <person name="Huang E.J."/>
            <person name="Li L.F."/>
            <person name="Wei W."/>
            <person name="Gao Y.C."/>
            <person name="Liu J.Z."/>
            <person name="Shao H.Z."/>
            <person name="Wang X."/>
            <person name="Wang C.C."/>
            <person name="Yang T.C."/>
            <person name="Huo Q.B."/>
            <person name="Li W."/>
            <person name="Chen H.Y."/>
            <person name="Chen S.E."/>
            <person name="Zhou L.G."/>
            <person name="Ni X.B."/>
            <person name="Tian J.H."/>
            <person name="Sheng Y."/>
            <person name="Liu T."/>
            <person name="Pan Y.S."/>
            <person name="Xia L.Y."/>
            <person name="Li J."/>
            <person name="Zhao F."/>
            <person name="Cao W.C."/>
        </authorList>
    </citation>
    <scope>NUCLEOTIDE SEQUENCE</scope>
    <source>
        <strain evidence="3">Rsan-2018</strain>
    </source>
</reference>
<feature type="compositionally biased region" description="Basic and acidic residues" evidence="1">
    <location>
        <begin position="160"/>
        <end position="170"/>
    </location>
</feature>
<feature type="region of interest" description="Disordered" evidence="1">
    <location>
        <begin position="154"/>
        <end position="187"/>
    </location>
</feature>
<comment type="caution">
    <text evidence="3">The sequence shown here is derived from an EMBL/GenBank/DDBJ whole genome shotgun (WGS) entry which is preliminary data.</text>
</comment>
<organism evidence="3 4">
    <name type="scientific">Rhipicephalus sanguineus</name>
    <name type="common">Brown dog tick</name>
    <name type="synonym">Ixodes sanguineus</name>
    <dbReference type="NCBI Taxonomy" id="34632"/>
    <lineage>
        <taxon>Eukaryota</taxon>
        <taxon>Metazoa</taxon>
        <taxon>Ecdysozoa</taxon>
        <taxon>Arthropoda</taxon>
        <taxon>Chelicerata</taxon>
        <taxon>Arachnida</taxon>
        <taxon>Acari</taxon>
        <taxon>Parasitiformes</taxon>
        <taxon>Ixodida</taxon>
        <taxon>Ixodoidea</taxon>
        <taxon>Ixodidae</taxon>
        <taxon>Rhipicephalinae</taxon>
        <taxon>Rhipicephalus</taxon>
        <taxon>Rhipicephalus</taxon>
    </lineage>
</organism>
<keyword evidence="2" id="KW-0472">Membrane</keyword>
<dbReference type="Proteomes" id="UP000821837">
    <property type="component" value="Unassembled WGS sequence"/>
</dbReference>
<evidence type="ECO:0000256" key="2">
    <source>
        <dbReference type="SAM" id="Phobius"/>
    </source>
</evidence>
<dbReference type="AlphaFoldDB" id="A0A9D4TE27"/>
<dbReference type="EMBL" id="JABSTV010000225">
    <property type="protein sequence ID" value="KAH7986893.1"/>
    <property type="molecule type" value="Genomic_DNA"/>
</dbReference>
<accession>A0A9D4TE27</accession>
<gene>
    <name evidence="3" type="ORF">HPB52_024647</name>
</gene>
<keyword evidence="2" id="KW-1133">Transmembrane helix</keyword>
<sequence>MGRPNPLVFFATQFLLLPWILPWMLMQNLDQATGVPVNASSRHNCCASPASTVHWSAHHSRRYHCGGLVVINWLLGFRARYLLTAPPFLGAPINPRQTLAALSGLGGTPAMGRPNPLVFFATQPWMKTVAPDMDEKLRVAAQLQAESRTRKAAAARRRRQQADPEVKTREVQQNGNAYNRLAKRIRS</sequence>
<protein>
    <submittedName>
        <fullName evidence="3">Uncharacterized protein</fullName>
    </submittedName>
</protein>
<reference evidence="3" key="2">
    <citation type="submission" date="2021-09" db="EMBL/GenBank/DDBJ databases">
        <authorList>
            <person name="Jia N."/>
            <person name="Wang J."/>
            <person name="Shi W."/>
            <person name="Du L."/>
            <person name="Sun Y."/>
            <person name="Zhan W."/>
            <person name="Jiang J."/>
            <person name="Wang Q."/>
            <person name="Zhang B."/>
            <person name="Ji P."/>
            <person name="Sakyi L.B."/>
            <person name="Cui X."/>
            <person name="Yuan T."/>
            <person name="Jiang B."/>
            <person name="Yang W."/>
            <person name="Lam T.T.-Y."/>
            <person name="Chang Q."/>
            <person name="Ding S."/>
            <person name="Wang X."/>
            <person name="Zhu J."/>
            <person name="Ruan X."/>
            <person name="Zhao L."/>
            <person name="Wei J."/>
            <person name="Que T."/>
            <person name="Du C."/>
            <person name="Cheng J."/>
            <person name="Dai P."/>
            <person name="Han X."/>
            <person name="Huang E."/>
            <person name="Gao Y."/>
            <person name="Liu J."/>
            <person name="Shao H."/>
            <person name="Ye R."/>
            <person name="Li L."/>
            <person name="Wei W."/>
            <person name="Wang X."/>
            <person name="Wang C."/>
            <person name="Huo Q."/>
            <person name="Li W."/>
            <person name="Guo W."/>
            <person name="Chen H."/>
            <person name="Chen S."/>
            <person name="Zhou L."/>
            <person name="Zhou L."/>
            <person name="Ni X."/>
            <person name="Tian J."/>
            <person name="Zhou Y."/>
            <person name="Sheng Y."/>
            <person name="Liu T."/>
            <person name="Pan Y."/>
            <person name="Xia L."/>
            <person name="Li J."/>
            <person name="Zhao F."/>
            <person name="Cao W."/>
        </authorList>
    </citation>
    <scope>NUCLEOTIDE SEQUENCE</scope>
    <source>
        <strain evidence="3">Rsan-2018</strain>
        <tissue evidence="3">Larvae</tissue>
    </source>
</reference>
<feature type="transmembrane region" description="Helical" evidence="2">
    <location>
        <begin position="7"/>
        <end position="26"/>
    </location>
</feature>
<keyword evidence="2" id="KW-0812">Transmembrane</keyword>
<proteinExistence type="predicted"/>
<keyword evidence="4" id="KW-1185">Reference proteome</keyword>